<gene>
    <name evidence="2" type="ORF">N656DRAFT_720051</name>
</gene>
<dbReference type="InterPro" id="IPR052895">
    <property type="entry name" value="HetReg/Transcr_Mod"/>
</dbReference>
<sequence length="126" mass="14425">MNFSYPSTAGAEDLRLLQPISITHTFLHFDLIKVRRAAAPAYTAVSYTWGNDQATEIIYLNGQKFHVRPNLWSCLHYIGQDARNLGLKLWVDAICIDQRSDDEKNAQVRRMDETYRSAAHVSVWLG</sequence>
<accession>A0AAN6T809</accession>
<reference evidence="2" key="2">
    <citation type="submission" date="2023-05" db="EMBL/GenBank/DDBJ databases">
        <authorList>
            <consortium name="Lawrence Berkeley National Laboratory"/>
            <person name="Steindorff A."/>
            <person name="Hensen N."/>
            <person name="Bonometti L."/>
            <person name="Westerberg I."/>
            <person name="Brannstrom I.O."/>
            <person name="Guillou S."/>
            <person name="Cros-Aarteil S."/>
            <person name="Calhoun S."/>
            <person name="Haridas S."/>
            <person name="Kuo A."/>
            <person name="Mondo S."/>
            <person name="Pangilinan J."/>
            <person name="Riley R."/>
            <person name="Labutti K."/>
            <person name="Andreopoulos B."/>
            <person name="Lipzen A."/>
            <person name="Chen C."/>
            <person name="Yanf M."/>
            <person name="Daum C."/>
            <person name="Ng V."/>
            <person name="Clum A."/>
            <person name="Ohm R."/>
            <person name="Martin F."/>
            <person name="Silar P."/>
            <person name="Natvig D."/>
            <person name="Lalanne C."/>
            <person name="Gautier V."/>
            <person name="Ament-Velasquez S.L."/>
            <person name="Kruys A."/>
            <person name="Hutchinson M.I."/>
            <person name="Powell A.J."/>
            <person name="Barry K."/>
            <person name="Miller A.N."/>
            <person name="Grigoriev I.V."/>
            <person name="Debuchy R."/>
            <person name="Gladieux P."/>
            <person name="Thoren M.H."/>
            <person name="Johannesson H."/>
        </authorList>
    </citation>
    <scope>NUCLEOTIDE SEQUENCE</scope>
    <source>
        <strain evidence="2">CBS 508.74</strain>
    </source>
</reference>
<dbReference type="InterPro" id="IPR010730">
    <property type="entry name" value="HET"/>
</dbReference>
<comment type="caution">
    <text evidence="2">The sequence shown here is derived from an EMBL/GenBank/DDBJ whole genome shotgun (WGS) entry which is preliminary data.</text>
</comment>
<dbReference type="GeneID" id="89936546"/>
<feature type="domain" description="Heterokaryon incompatibility" evidence="1">
    <location>
        <begin position="42"/>
        <end position="126"/>
    </location>
</feature>
<evidence type="ECO:0000313" key="3">
    <source>
        <dbReference type="Proteomes" id="UP001302812"/>
    </source>
</evidence>
<dbReference type="Pfam" id="PF06985">
    <property type="entry name" value="HET"/>
    <property type="match status" value="1"/>
</dbReference>
<evidence type="ECO:0000313" key="2">
    <source>
        <dbReference type="EMBL" id="KAK4107474.1"/>
    </source>
</evidence>
<evidence type="ECO:0000259" key="1">
    <source>
        <dbReference type="Pfam" id="PF06985"/>
    </source>
</evidence>
<dbReference type="EMBL" id="MU853373">
    <property type="protein sequence ID" value="KAK4107474.1"/>
    <property type="molecule type" value="Genomic_DNA"/>
</dbReference>
<name>A0AAN6T809_9PEZI</name>
<proteinExistence type="predicted"/>
<feature type="non-terminal residue" evidence="2">
    <location>
        <position position="126"/>
    </location>
</feature>
<dbReference type="Proteomes" id="UP001302812">
    <property type="component" value="Unassembled WGS sequence"/>
</dbReference>
<dbReference type="RefSeq" id="XP_064665044.1">
    <property type="nucleotide sequence ID" value="XM_064812421.1"/>
</dbReference>
<organism evidence="2 3">
    <name type="scientific">Canariomyces notabilis</name>
    <dbReference type="NCBI Taxonomy" id="2074819"/>
    <lineage>
        <taxon>Eukaryota</taxon>
        <taxon>Fungi</taxon>
        <taxon>Dikarya</taxon>
        <taxon>Ascomycota</taxon>
        <taxon>Pezizomycotina</taxon>
        <taxon>Sordariomycetes</taxon>
        <taxon>Sordariomycetidae</taxon>
        <taxon>Sordariales</taxon>
        <taxon>Chaetomiaceae</taxon>
        <taxon>Canariomyces</taxon>
    </lineage>
</organism>
<keyword evidence="3" id="KW-1185">Reference proteome</keyword>
<dbReference type="AlphaFoldDB" id="A0AAN6T809"/>
<reference evidence="2" key="1">
    <citation type="journal article" date="2023" name="Mol. Phylogenet. Evol.">
        <title>Genome-scale phylogeny and comparative genomics of the fungal order Sordariales.</title>
        <authorList>
            <person name="Hensen N."/>
            <person name="Bonometti L."/>
            <person name="Westerberg I."/>
            <person name="Brannstrom I.O."/>
            <person name="Guillou S."/>
            <person name="Cros-Aarteil S."/>
            <person name="Calhoun S."/>
            <person name="Haridas S."/>
            <person name="Kuo A."/>
            <person name="Mondo S."/>
            <person name="Pangilinan J."/>
            <person name="Riley R."/>
            <person name="LaButti K."/>
            <person name="Andreopoulos B."/>
            <person name="Lipzen A."/>
            <person name="Chen C."/>
            <person name="Yan M."/>
            <person name="Daum C."/>
            <person name="Ng V."/>
            <person name="Clum A."/>
            <person name="Steindorff A."/>
            <person name="Ohm R.A."/>
            <person name="Martin F."/>
            <person name="Silar P."/>
            <person name="Natvig D.O."/>
            <person name="Lalanne C."/>
            <person name="Gautier V."/>
            <person name="Ament-Velasquez S.L."/>
            <person name="Kruys A."/>
            <person name="Hutchinson M.I."/>
            <person name="Powell A.J."/>
            <person name="Barry K."/>
            <person name="Miller A.N."/>
            <person name="Grigoriev I.V."/>
            <person name="Debuchy R."/>
            <person name="Gladieux P."/>
            <person name="Hiltunen Thoren M."/>
            <person name="Johannesson H."/>
        </authorList>
    </citation>
    <scope>NUCLEOTIDE SEQUENCE</scope>
    <source>
        <strain evidence="2">CBS 508.74</strain>
    </source>
</reference>
<dbReference type="PANTHER" id="PTHR24148">
    <property type="entry name" value="ANKYRIN REPEAT DOMAIN-CONTAINING PROTEIN 39 HOMOLOG-RELATED"/>
    <property type="match status" value="1"/>
</dbReference>
<dbReference type="PANTHER" id="PTHR24148:SF64">
    <property type="entry name" value="HETEROKARYON INCOMPATIBILITY DOMAIN-CONTAINING PROTEIN"/>
    <property type="match status" value="1"/>
</dbReference>
<protein>
    <recommendedName>
        <fullName evidence="1">Heterokaryon incompatibility domain-containing protein</fullName>
    </recommendedName>
</protein>